<name>A0AAV1Z8T7_9ARAC</name>
<reference evidence="1 2" key="1">
    <citation type="submission" date="2024-04" db="EMBL/GenBank/DDBJ databases">
        <authorList>
            <person name="Rising A."/>
            <person name="Reimegard J."/>
            <person name="Sonavane S."/>
            <person name="Akerstrom W."/>
            <person name="Nylinder S."/>
            <person name="Hedman E."/>
            <person name="Kallberg Y."/>
        </authorList>
    </citation>
    <scope>NUCLEOTIDE SEQUENCE [LARGE SCALE GENOMIC DNA]</scope>
</reference>
<organism evidence="1 2">
    <name type="scientific">Larinioides sclopetarius</name>
    <dbReference type="NCBI Taxonomy" id="280406"/>
    <lineage>
        <taxon>Eukaryota</taxon>
        <taxon>Metazoa</taxon>
        <taxon>Ecdysozoa</taxon>
        <taxon>Arthropoda</taxon>
        <taxon>Chelicerata</taxon>
        <taxon>Arachnida</taxon>
        <taxon>Araneae</taxon>
        <taxon>Araneomorphae</taxon>
        <taxon>Entelegynae</taxon>
        <taxon>Araneoidea</taxon>
        <taxon>Araneidae</taxon>
        <taxon>Larinioides</taxon>
    </lineage>
</organism>
<proteinExistence type="predicted"/>
<accession>A0AAV1Z8T7</accession>
<sequence>MAMFQQNRSSRIEFQVNCLVVSLHTTCGIDFTFKIEITSIRKKFH</sequence>
<evidence type="ECO:0000313" key="1">
    <source>
        <dbReference type="EMBL" id="CAL1267309.1"/>
    </source>
</evidence>
<gene>
    <name evidence="1" type="ORF">LARSCL_LOCUS3594</name>
</gene>
<dbReference type="AlphaFoldDB" id="A0AAV1Z8T7"/>
<protein>
    <submittedName>
        <fullName evidence="1">Uncharacterized protein</fullName>
    </submittedName>
</protein>
<comment type="caution">
    <text evidence="1">The sequence shown here is derived from an EMBL/GenBank/DDBJ whole genome shotgun (WGS) entry which is preliminary data.</text>
</comment>
<keyword evidence="2" id="KW-1185">Reference proteome</keyword>
<dbReference type="Proteomes" id="UP001497382">
    <property type="component" value="Unassembled WGS sequence"/>
</dbReference>
<dbReference type="EMBL" id="CAXIEN010000027">
    <property type="protein sequence ID" value="CAL1267309.1"/>
    <property type="molecule type" value="Genomic_DNA"/>
</dbReference>
<evidence type="ECO:0000313" key="2">
    <source>
        <dbReference type="Proteomes" id="UP001497382"/>
    </source>
</evidence>